<reference evidence="1" key="1">
    <citation type="journal article" date="2021" name="PeerJ">
        <title>Extensive microbial diversity within the chicken gut microbiome revealed by metagenomics and culture.</title>
        <authorList>
            <person name="Gilroy R."/>
            <person name="Ravi A."/>
            <person name="Getino M."/>
            <person name="Pursley I."/>
            <person name="Horton D.L."/>
            <person name="Alikhan N.F."/>
            <person name="Baker D."/>
            <person name="Gharbi K."/>
            <person name="Hall N."/>
            <person name="Watson M."/>
            <person name="Adriaenssens E.M."/>
            <person name="Foster-Nyarko E."/>
            <person name="Jarju S."/>
            <person name="Secka A."/>
            <person name="Antonio M."/>
            <person name="Oren A."/>
            <person name="Chaudhuri R.R."/>
            <person name="La Ragione R."/>
            <person name="Hildebrand F."/>
            <person name="Pallen M.J."/>
        </authorList>
    </citation>
    <scope>NUCLEOTIDE SEQUENCE</scope>
    <source>
        <strain evidence="1">ChiSjej1B19-5720</strain>
    </source>
</reference>
<comment type="caution">
    <text evidence="1">The sequence shown here is derived from an EMBL/GenBank/DDBJ whole genome shotgun (WGS) entry which is preliminary data.</text>
</comment>
<evidence type="ECO:0000313" key="1">
    <source>
        <dbReference type="EMBL" id="HJB28421.1"/>
    </source>
</evidence>
<reference evidence="1" key="2">
    <citation type="submission" date="2021-04" db="EMBL/GenBank/DDBJ databases">
        <authorList>
            <person name="Gilroy R."/>
        </authorList>
    </citation>
    <scope>NUCLEOTIDE SEQUENCE</scope>
    <source>
        <strain evidence="1">ChiSjej1B19-5720</strain>
    </source>
</reference>
<dbReference type="AlphaFoldDB" id="A0A9D2LSN9"/>
<protein>
    <submittedName>
        <fullName evidence="1">Uncharacterized protein</fullName>
    </submittedName>
</protein>
<organism evidence="1 2">
    <name type="scientific">Candidatus Blautia faecavium</name>
    <dbReference type="NCBI Taxonomy" id="2838487"/>
    <lineage>
        <taxon>Bacteria</taxon>
        <taxon>Bacillati</taxon>
        <taxon>Bacillota</taxon>
        <taxon>Clostridia</taxon>
        <taxon>Lachnospirales</taxon>
        <taxon>Lachnospiraceae</taxon>
        <taxon>Blautia</taxon>
    </lineage>
</organism>
<gene>
    <name evidence="1" type="ORF">IAA06_06465</name>
</gene>
<sequence length="60" mass="6984">MKIEKDNWKEFTWHCPNCGADSVGWKNTSGMAKAECKKCHAVTVRKAMGRRHERFDVYLP</sequence>
<dbReference type="EMBL" id="DWYZ01000125">
    <property type="protein sequence ID" value="HJB28421.1"/>
    <property type="molecule type" value="Genomic_DNA"/>
</dbReference>
<dbReference type="Proteomes" id="UP000823842">
    <property type="component" value="Unassembled WGS sequence"/>
</dbReference>
<name>A0A9D2LSN9_9FIRM</name>
<evidence type="ECO:0000313" key="2">
    <source>
        <dbReference type="Proteomes" id="UP000823842"/>
    </source>
</evidence>
<accession>A0A9D2LSN9</accession>
<proteinExistence type="predicted"/>